<proteinExistence type="predicted"/>
<name>A0AAD7VZS5_9TELE</name>
<dbReference type="AlphaFoldDB" id="A0AAD7VZS5"/>
<keyword evidence="3" id="KW-1185">Reference proteome</keyword>
<gene>
    <name evidence="2" type="ORF">AAFF_G00317080</name>
</gene>
<accession>A0AAD7VZS5</accession>
<sequence length="89" mass="9245">MGRGQQGGGGHGTGAILRNGSDPTLTPAGEPCRQEQTGSPEPRRAMGGAVWIAAEAPALQGPHESDRNSPALQERVDPSHGRSFRAFMA</sequence>
<reference evidence="2" key="1">
    <citation type="journal article" date="2023" name="Science">
        <title>Genome structures resolve the early diversification of teleost fishes.</title>
        <authorList>
            <person name="Parey E."/>
            <person name="Louis A."/>
            <person name="Montfort J."/>
            <person name="Bouchez O."/>
            <person name="Roques C."/>
            <person name="Iampietro C."/>
            <person name="Lluch J."/>
            <person name="Castinel A."/>
            <person name="Donnadieu C."/>
            <person name="Desvignes T."/>
            <person name="Floi Bucao C."/>
            <person name="Jouanno E."/>
            <person name="Wen M."/>
            <person name="Mejri S."/>
            <person name="Dirks R."/>
            <person name="Jansen H."/>
            <person name="Henkel C."/>
            <person name="Chen W.J."/>
            <person name="Zahm M."/>
            <person name="Cabau C."/>
            <person name="Klopp C."/>
            <person name="Thompson A.W."/>
            <person name="Robinson-Rechavi M."/>
            <person name="Braasch I."/>
            <person name="Lecointre G."/>
            <person name="Bobe J."/>
            <person name="Postlethwait J.H."/>
            <person name="Berthelot C."/>
            <person name="Roest Crollius H."/>
            <person name="Guiguen Y."/>
        </authorList>
    </citation>
    <scope>NUCLEOTIDE SEQUENCE</scope>
    <source>
        <strain evidence="2">NC1722</strain>
    </source>
</reference>
<organism evidence="2 3">
    <name type="scientific">Aldrovandia affinis</name>
    <dbReference type="NCBI Taxonomy" id="143900"/>
    <lineage>
        <taxon>Eukaryota</taxon>
        <taxon>Metazoa</taxon>
        <taxon>Chordata</taxon>
        <taxon>Craniata</taxon>
        <taxon>Vertebrata</taxon>
        <taxon>Euteleostomi</taxon>
        <taxon>Actinopterygii</taxon>
        <taxon>Neopterygii</taxon>
        <taxon>Teleostei</taxon>
        <taxon>Notacanthiformes</taxon>
        <taxon>Halosauridae</taxon>
        <taxon>Aldrovandia</taxon>
    </lineage>
</organism>
<comment type="caution">
    <text evidence="2">The sequence shown here is derived from an EMBL/GenBank/DDBJ whole genome shotgun (WGS) entry which is preliminary data.</text>
</comment>
<evidence type="ECO:0000256" key="1">
    <source>
        <dbReference type="SAM" id="MobiDB-lite"/>
    </source>
</evidence>
<protein>
    <submittedName>
        <fullName evidence="2">Uncharacterized protein</fullName>
    </submittedName>
</protein>
<dbReference type="Proteomes" id="UP001221898">
    <property type="component" value="Unassembled WGS sequence"/>
</dbReference>
<feature type="region of interest" description="Disordered" evidence="1">
    <location>
        <begin position="1"/>
        <end position="89"/>
    </location>
</feature>
<dbReference type="EMBL" id="JAINUG010000471">
    <property type="protein sequence ID" value="KAJ8367505.1"/>
    <property type="molecule type" value="Genomic_DNA"/>
</dbReference>
<evidence type="ECO:0000313" key="2">
    <source>
        <dbReference type="EMBL" id="KAJ8367505.1"/>
    </source>
</evidence>
<evidence type="ECO:0000313" key="3">
    <source>
        <dbReference type="Proteomes" id="UP001221898"/>
    </source>
</evidence>
<feature type="compositionally biased region" description="Gly residues" evidence="1">
    <location>
        <begin position="1"/>
        <end position="13"/>
    </location>
</feature>